<comment type="caution">
    <text evidence="5">The sequence shown here is derived from an EMBL/GenBank/DDBJ whole genome shotgun (WGS) entry which is preliminary data.</text>
</comment>
<keyword evidence="6" id="KW-1185">Reference proteome</keyword>
<keyword evidence="4" id="KW-1133">Transmembrane helix</keyword>
<evidence type="ECO:0000313" key="6">
    <source>
        <dbReference type="Proteomes" id="UP001385951"/>
    </source>
</evidence>
<evidence type="ECO:0000313" key="5">
    <source>
        <dbReference type="EMBL" id="KAK7688215.1"/>
    </source>
</evidence>
<proteinExistence type="inferred from homology"/>
<dbReference type="PANTHER" id="PTHR33365:SF11">
    <property type="entry name" value="TAT PATHWAY SIGNAL SEQUENCE"/>
    <property type="match status" value="1"/>
</dbReference>
<gene>
    <name evidence="5" type="ORF">QCA50_008585</name>
</gene>
<dbReference type="Proteomes" id="UP001385951">
    <property type="component" value="Unassembled WGS sequence"/>
</dbReference>
<sequence length="212" mass="23870">MISPVREHYVIPAKVVHTGVLALLLSLLINGIGTVVNTTYKNGLNLVGTVYDGEPMRVPLDIRNVALEVVDSDRYAMDGDNDWASVIPPGHGFVRYGHGDDEAYYAISMYHQMHCLNSFRRMFNGPRNESRAEHDSLHVLHCLTYLRQMVLCASDITLEPAFSRRNVDGRLTQAAYGSGVTHQCRDWVQVRNYAEDNYQIWKGRGSLCGDRA</sequence>
<name>A0AAW0G3Z0_9APHY</name>
<accession>A0AAW0G3Z0</accession>
<reference evidence="5 6" key="1">
    <citation type="submission" date="2022-09" db="EMBL/GenBank/DDBJ databases">
        <authorList>
            <person name="Palmer J.M."/>
        </authorList>
    </citation>
    <scope>NUCLEOTIDE SEQUENCE [LARGE SCALE GENOMIC DNA]</scope>
    <source>
        <strain evidence="5 6">DSM 7382</strain>
    </source>
</reference>
<organism evidence="5 6">
    <name type="scientific">Cerrena zonata</name>
    <dbReference type="NCBI Taxonomy" id="2478898"/>
    <lineage>
        <taxon>Eukaryota</taxon>
        <taxon>Fungi</taxon>
        <taxon>Dikarya</taxon>
        <taxon>Basidiomycota</taxon>
        <taxon>Agaricomycotina</taxon>
        <taxon>Agaricomycetes</taxon>
        <taxon>Polyporales</taxon>
        <taxon>Cerrenaceae</taxon>
        <taxon>Cerrena</taxon>
    </lineage>
</organism>
<dbReference type="InterPro" id="IPR021765">
    <property type="entry name" value="UstYa-like"/>
</dbReference>
<dbReference type="Pfam" id="PF11807">
    <property type="entry name" value="UstYa"/>
    <property type="match status" value="1"/>
</dbReference>
<protein>
    <recommendedName>
        <fullName evidence="7">Oxidase ustYa</fullName>
    </recommendedName>
</protein>
<dbReference type="GO" id="GO:0043386">
    <property type="term" value="P:mycotoxin biosynthetic process"/>
    <property type="evidence" value="ECO:0007669"/>
    <property type="project" value="InterPro"/>
</dbReference>
<evidence type="ECO:0000256" key="3">
    <source>
        <dbReference type="ARBA" id="ARBA00035112"/>
    </source>
</evidence>
<dbReference type="EMBL" id="JASBNA010000011">
    <property type="protein sequence ID" value="KAK7688215.1"/>
    <property type="molecule type" value="Genomic_DNA"/>
</dbReference>
<feature type="transmembrane region" description="Helical" evidence="4">
    <location>
        <begin position="15"/>
        <end position="36"/>
    </location>
</feature>
<evidence type="ECO:0000256" key="1">
    <source>
        <dbReference type="ARBA" id="ARBA00004685"/>
    </source>
</evidence>
<dbReference type="GO" id="GO:0016491">
    <property type="term" value="F:oxidoreductase activity"/>
    <property type="evidence" value="ECO:0007669"/>
    <property type="project" value="UniProtKB-KW"/>
</dbReference>
<comment type="pathway">
    <text evidence="1">Mycotoxin biosynthesis.</text>
</comment>
<evidence type="ECO:0000256" key="4">
    <source>
        <dbReference type="SAM" id="Phobius"/>
    </source>
</evidence>
<keyword evidence="4" id="KW-0472">Membrane</keyword>
<evidence type="ECO:0008006" key="7">
    <source>
        <dbReference type="Google" id="ProtNLM"/>
    </source>
</evidence>
<comment type="similarity">
    <text evidence="3">Belongs to the ustYa family.</text>
</comment>
<dbReference type="AlphaFoldDB" id="A0AAW0G3Z0"/>
<keyword evidence="2" id="KW-0560">Oxidoreductase</keyword>
<keyword evidence="4" id="KW-0812">Transmembrane</keyword>
<dbReference type="PANTHER" id="PTHR33365">
    <property type="entry name" value="YALI0B05434P"/>
    <property type="match status" value="1"/>
</dbReference>
<evidence type="ECO:0000256" key="2">
    <source>
        <dbReference type="ARBA" id="ARBA00023002"/>
    </source>
</evidence>